<dbReference type="Proteomes" id="UP000236311">
    <property type="component" value="Unassembled WGS sequence"/>
</dbReference>
<evidence type="ECO:0000313" key="7">
    <source>
        <dbReference type="Proteomes" id="UP000236311"/>
    </source>
</evidence>
<keyword evidence="6" id="KW-0548">Nucleotidyltransferase</keyword>
<evidence type="ECO:0000259" key="4">
    <source>
        <dbReference type="Pfam" id="PF01467"/>
    </source>
</evidence>
<feature type="domain" description="Cytidyltransferase-like" evidence="4">
    <location>
        <begin position="22"/>
        <end position="142"/>
    </location>
</feature>
<dbReference type="Pfam" id="PF22725">
    <property type="entry name" value="GFO_IDH_MocA_C3"/>
    <property type="match status" value="1"/>
</dbReference>
<organism evidence="6 7">
    <name type="scientific">Acetatifactor muris</name>
    <dbReference type="NCBI Taxonomy" id="879566"/>
    <lineage>
        <taxon>Bacteria</taxon>
        <taxon>Bacillati</taxon>
        <taxon>Bacillota</taxon>
        <taxon>Clostridia</taxon>
        <taxon>Lachnospirales</taxon>
        <taxon>Lachnospiraceae</taxon>
        <taxon>Acetatifactor</taxon>
    </lineage>
</organism>
<keyword evidence="2" id="KW-0560">Oxidoreductase</keyword>
<dbReference type="SUPFAM" id="SSF55347">
    <property type="entry name" value="Glyceraldehyde-3-phosphate dehydrogenase-like, C-terminal domain"/>
    <property type="match status" value="1"/>
</dbReference>
<proteinExistence type="inferred from homology"/>
<dbReference type="PANTHER" id="PTHR22604">
    <property type="entry name" value="OXIDOREDUCTASES"/>
    <property type="match status" value="1"/>
</dbReference>
<accession>A0A2K4ZEU5</accession>
<dbReference type="Pfam" id="PF01408">
    <property type="entry name" value="GFO_IDH_MocA"/>
    <property type="match status" value="1"/>
</dbReference>
<dbReference type="EMBL" id="OFSM01000007">
    <property type="protein sequence ID" value="SOY28980.1"/>
    <property type="molecule type" value="Genomic_DNA"/>
</dbReference>
<dbReference type="NCBIfam" id="TIGR00125">
    <property type="entry name" value="cyt_tran_rel"/>
    <property type="match status" value="1"/>
</dbReference>
<keyword evidence="7" id="KW-1185">Reference proteome</keyword>
<dbReference type="InterPro" id="IPR004821">
    <property type="entry name" value="Cyt_trans-like"/>
</dbReference>
<dbReference type="InterPro" id="IPR014729">
    <property type="entry name" value="Rossmann-like_a/b/a_fold"/>
</dbReference>
<dbReference type="RefSeq" id="WP_103239042.1">
    <property type="nucleotide sequence ID" value="NZ_JANJZD010000022.1"/>
</dbReference>
<dbReference type="EC" id="2.7.7.39" evidence="6"/>
<dbReference type="GO" id="GO:0000166">
    <property type="term" value="F:nucleotide binding"/>
    <property type="evidence" value="ECO:0007669"/>
    <property type="project" value="InterPro"/>
</dbReference>
<dbReference type="SUPFAM" id="SSF52374">
    <property type="entry name" value="Nucleotidylyl transferase"/>
    <property type="match status" value="1"/>
</dbReference>
<dbReference type="Gene3D" id="3.40.50.620">
    <property type="entry name" value="HUPs"/>
    <property type="match status" value="1"/>
</dbReference>
<dbReference type="AlphaFoldDB" id="A0A2K4ZEU5"/>
<dbReference type="InterPro" id="IPR036291">
    <property type="entry name" value="NAD(P)-bd_dom_sf"/>
</dbReference>
<evidence type="ECO:0000259" key="3">
    <source>
        <dbReference type="Pfam" id="PF01408"/>
    </source>
</evidence>
<evidence type="ECO:0000256" key="1">
    <source>
        <dbReference type="ARBA" id="ARBA00010928"/>
    </source>
</evidence>
<dbReference type="GO" id="GO:0047348">
    <property type="term" value="F:glycerol-3-phosphate cytidylyltransferase activity"/>
    <property type="evidence" value="ECO:0007669"/>
    <property type="project" value="UniProtKB-EC"/>
</dbReference>
<dbReference type="Pfam" id="PF01467">
    <property type="entry name" value="CTP_transf_like"/>
    <property type="match status" value="1"/>
</dbReference>
<feature type="domain" description="GFO/IDH/MocA-like oxidoreductase" evidence="5">
    <location>
        <begin position="281"/>
        <end position="385"/>
    </location>
</feature>
<evidence type="ECO:0000256" key="2">
    <source>
        <dbReference type="ARBA" id="ARBA00023002"/>
    </source>
</evidence>
<dbReference type="InterPro" id="IPR000683">
    <property type="entry name" value="Gfo/Idh/MocA-like_OxRdtase_N"/>
</dbReference>
<keyword evidence="6" id="KW-0808">Transferase</keyword>
<reference evidence="6 7" key="1">
    <citation type="submission" date="2018-01" db="EMBL/GenBank/DDBJ databases">
        <authorList>
            <person name="Gaut B.S."/>
            <person name="Morton B.R."/>
            <person name="Clegg M.T."/>
            <person name="Duvall M.R."/>
        </authorList>
    </citation>
    <scope>NUCLEOTIDE SEQUENCE [LARGE SCALE GENOMIC DNA]</scope>
    <source>
        <strain evidence="6">GP69</strain>
    </source>
</reference>
<evidence type="ECO:0000313" key="6">
    <source>
        <dbReference type="EMBL" id="SOY28980.1"/>
    </source>
</evidence>
<dbReference type="SUPFAM" id="SSF51735">
    <property type="entry name" value="NAD(P)-binding Rossmann-fold domains"/>
    <property type="match status" value="1"/>
</dbReference>
<dbReference type="PANTHER" id="PTHR22604:SF105">
    <property type="entry name" value="TRANS-1,2-DIHYDROBENZENE-1,2-DIOL DEHYDROGENASE"/>
    <property type="match status" value="1"/>
</dbReference>
<dbReference type="Gene3D" id="3.40.50.720">
    <property type="entry name" value="NAD(P)-binding Rossmann-like Domain"/>
    <property type="match status" value="1"/>
</dbReference>
<feature type="domain" description="Gfo/Idh/MocA-like oxidoreductase N-terminal" evidence="3">
    <location>
        <begin position="149"/>
        <end position="263"/>
    </location>
</feature>
<name>A0A2K4ZEU5_9FIRM</name>
<gene>
    <name evidence="6" type="primary">tagD_4</name>
    <name evidence="6" type="ORF">AMURIS_01695</name>
</gene>
<dbReference type="Gene3D" id="3.30.360.10">
    <property type="entry name" value="Dihydrodipicolinate Reductase, domain 2"/>
    <property type="match status" value="1"/>
</dbReference>
<sequence>MEQKTSVESPNSTEQKKPVKVITYGTFDLFHQGHYRLLQRAKCLGDYLIVGVTTETYDRTRGKLNVVDSLATRIENVRKTGFADEIIIEETQGQKFNDVKKYDIDIFTVGSDWTGNFDYLKDYCKVVYLERTKNISSTMLREQKQQIQRIGMIGTGRIAGRFLVEAKLVSGVNVQGVYNPHTESSVNFAEKWGVDAYSDREDFFEAVDVVYIASPHETHYRYIKEALEHGKHVLCEKPMVLQRAQAEELFGYAKEQGLILFEGIKTAYCPGFTKLLGIACSGIIGNICNVEACFTKLEAPGTRELTDRRYGGSFTELGSYCMLPVLKLFGKDYERIHFDTITGENGLDIFTRVSLRYPGGIATVTCGLGVKSEGRLLIAGTKGYIVAEPPWWKTTYFEVHYEDSEQVEKYSERFLGDGLRYEISDFLSMINGKDDNGFKLTRGESVALAGMLEEFLKAEGRL</sequence>
<dbReference type="GO" id="GO:0016491">
    <property type="term" value="F:oxidoreductase activity"/>
    <property type="evidence" value="ECO:0007669"/>
    <property type="project" value="UniProtKB-KW"/>
</dbReference>
<evidence type="ECO:0000259" key="5">
    <source>
        <dbReference type="Pfam" id="PF22725"/>
    </source>
</evidence>
<dbReference type="OrthoDB" id="9802794at2"/>
<protein>
    <submittedName>
        <fullName evidence="6">Glycerol-3-phosphate cytidylyltransferase</fullName>
        <ecNumber evidence="6">2.7.7.39</ecNumber>
    </submittedName>
</protein>
<comment type="similarity">
    <text evidence="1">Belongs to the Gfo/Idh/MocA family.</text>
</comment>
<dbReference type="InterPro" id="IPR050984">
    <property type="entry name" value="Gfo/Idh/MocA_domain"/>
</dbReference>
<dbReference type="InterPro" id="IPR055170">
    <property type="entry name" value="GFO_IDH_MocA-like_dom"/>
</dbReference>